<reference evidence="1" key="1">
    <citation type="submission" date="2024-03" db="EMBL/GenBank/DDBJ databases">
        <title>Diverse circular DNA viruses in blood, oral, and fecal samples of captive lemurs.</title>
        <authorList>
            <person name="Paietta E.N."/>
            <person name="Kraberger S."/>
            <person name="Lund M.C."/>
            <person name="Custer J.M."/>
            <person name="Vargas K.M."/>
            <person name="Ehmke E.E."/>
            <person name="Yoder A.D."/>
            <person name="Varsani A."/>
        </authorList>
    </citation>
    <scope>NUCLEOTIDE SEQUENCE</scope>
    <source>
        <strain evidence="1">Duke_24FS_3</strain>
    </source>
</reference>
<dbReference type="EMBL" id="PP511521">
    <property type="protein sequence ID" value="XCD04999.1"/>
    <property type="molecule type" value="Genomic_DNA"/>
</dbReference>
<evidence type="ECO:0000313" key="1">
    <source>
        <dbReference type="EMBL" id="XCD04999.1"/>
    </source>
</evidence>
<sequence length="36" mass="4471">MWYNANNNQIRKPIKGKLSFFYISFFERDKRKDVSE</sequence>
<proteinExistence type="predicted"/>
<name>A0AAU8B0A0_9CAUD</name>
<accession>A0AAU8B0A0</accession>
<organism evidence="1">
    <name type="scientific">Dulem virus 36</name>
    <dbReference type="NCBI Taxonomy" id="3145754"/>
    <lineage>
        <taxon>Viruses</taxon>
        <taxon>Duplodnaviria</taxon>
        <taxon>Heunggongvirae</taxon>
        <taxon>Uroviricota</taxon>
        <taxon>Caudoviricetes</taxon>
    </lineage>
</organism>
<protein>
    <submittedName>
        <fullName evidence="1">Uncharacterized protein</fullName>
    </submittedName>
</protein>